<dbReference type="Proteomes" id="UP000733379">
    <property type="component" value="Unassembled WGS sequence"/>
</dbReference>
<evidence type="ECO:0000313" key="10">
    <source>
        <dbReference type="EMBL" id="MBU3067788.1"/>
    </source>
</evidence>
<dbReference type="PANTHER" id="PTHR42859">
    <property type="entry name" value="OXIDOREDUCTASE"/>
    <property type="match status" value="1"/>
</dbReference>
<dbReference type="InterPro" id="IPR050294">
    <property type="entry name" value="RnfB_subfamily"/>
</dbReference>
<dbReference type="Gene3D" id="3.30.70.20">
    <property type="match status" value="1"/>
</dbReference>
<evidence type="ECO:0000256" key="8">
    <source>
        <dbReference type="RuleBase" id="RU365098"/>
    </source>
</evidence>
<protein>
    <recommendedName>
        <fullName evidence="8">Ferredoxin</fullName>
    </recommendedName>
</protein>
<dbReference type="EMBL" id="JAHKNI010000025">
    <property type="protein sequence ID" value="MBU3067788.1"/>
    <property type="molecule type" value="Genomic_DNA"/>
</dbReference>
<keyword evidence="2 8" id="KW-0813">Transport</keyword>
<evidence type="ECO:0000256" key="7">
    <source>
        <dbReference type="ARBA" id="ARBA00023014"/>
    </source>
</evidence>
<keyword evidence="3 8" id="KW-0004">4Fe-4S</keyword>
<keyword evidence="6 8" id="KW-0408">Iron</keyword>
<dbReference type="InterPro" id="IPR000813">
    <property type="entry name" value="7Fe_ferredoxin"/>
</dbReference>
<sequence length="110" mass="11535">MAYVINEKCINELDGSCVDVCPVDCIYEGLTKRYINPNECIECAACLTECPVSAIMAPKDITDPTWRDDNAAFFAVPLPGRDEALGDPGGSIGIGPIGVDTPLAASLADG</sequence>
<comment type="cofactor">
    <cofactor evidence="8">
        <name>[3Fe-4S] cluster</name>
        <dbReference type="ChEBI" id="CHEBI:21137"/>
    </cofactor>
    <text evidence="8">Binds 1 [3Fe-4S] cluster.</text>
</comment>
<dbReference type="Pfam" id="PF00037">
    <property type="entry name" value="Fer4"/>
    <property type="match status" value="1"/>
</dbReference>
<keyword evidence="4 8" id="KW-0479">Metal-binding</keyword>
<evidence type="ECO:0000256" key="5">
    <source>
        <dbReference type="ARBA" id="ARBA00022982"/>
    </source>
</evidence>
<reference evidence="10 11" key="1">
    <citation type="submission" date="2021-06" db="EMBL/GenBank/DDBJ databases">
        <title>Actinomycetes sequencing.</title>
        <authorList>
            <person name="Shan Q."/>
        </authorList>
    </citation>
    <scope>NUCLEOTIDE SEQUENCE [LARGE SCALE GENOMIC DNA]</scope>
    <source>
        <strain evidence="10 11">NEAU-G5</strain>
    </source>
</reference>
<comment type="caution">
    <text evidence="10">The sequence shown here is derived from an EMBL/GenBank/DDBJ whole genome shotgun (WGS) entry which is preliminary data.</text>
</comment>
<keyword evidence="8" id="KW-0003">3Fe-4S</keyword>
<organism evidence="10 11">
    <name type="scientific">Nocardia albiluteola</name>
    <dbReference type="NCBI Taxonomy" id="2842303"/>
    <lineage>
        <taxon>Bacteria</taxon>
        <taxon>Bacillati</taxon>
        <taxon>Actinomycetota</taxon>
        <taxon>Actinomycetes</taxon>
        <taxon>Mycobacteriales</taxon>
        <taxon>Nocardiaceae</taxon>
        <taxon>Nocardia</taxon>
    </lineage>
</organism>
<evidence type="ECO:0000256" key="6">
    <source>
        <dbReference type="ARBA" id="ARBA00023004"/>
    </source>
</evidence>
<evidence type="ECO:0000256" key="2">
    <source>
        <dbReference type="ARBA" id="ARBA00022448"/>
    </source>
</evidence>
<dbReference type="PROSITE" id="PS00198">
    <property type="entry name" value="4FE4S_FER_1"/>
    <property type="match status" value="1"/>
</dbReference>
<keyword evidence="5 8" id="KW-0249">Electron transport</keyword>
<dbReference type="PROSITE" id="PS51379">
    <property type="entry name" value="4FE4S_FER_2"/>
    <property type="match status" value="2"/>
</dbReference>
<proteinExistence type="predicted"/>
<evidence type="ECO:0000256" key="3">
    <source>
        <dbReference type="ARBA" id="ARBA00022485"/>
    </source>
</evidence>
<dbReference type="InterPro" id="IPR017896">
    <property type="entry name" value="4Fe4S_Fe-S-bd"/>
</dbReference>
<keyword evidence="11" id="KW-1185">Reference proteome</keyword>
<evidence type="ECO:0000313" key="11">
    <source>
        <dbReference type="Proteomes" id="UP000733379"/>
    </source>
</evidence>
<feature type="domain" description="4Fe-4S ferredoxin-type" evidence="9">
    <location>
        <begin position="31"/>
        <end position="60"/>
    </location>
</feature>
<dbReference type="PANTHER" id="PTHR42859:SF2">
    <property type="entry name" value="FERREDOXIN"/>
    <property type="match status" value="1"/>
</dbReference>
<dbReference type="InterPro" id="IPR017900">
    <property type="entry name" value="4Fe4S_Fe_S_CS"/>
</dbReference>
<accession>A0ABS6BBY0</accession>
<evidence type="ECO:0000256" key="4">
    <source>
        <dbReference type="ARBA" id="ARBA00022723"/>
    </source>
</evidence>
<feature type="domain" description="4Fe-4S ferredoxin-type" evidence="9">
    <location>
        <begin position="1"/>
        <end position="26"/>
    </location>
</feature>
<evidence type="ECO:0000256" key="1">
    <source>
        <dbReference type="ARBA" id="ARBA00001966"/>
    </source>
</evidence>
<comment type="function">
    <text evidence="8">Ferredoxins are iron-sulfur proteins that transfer electrons in a wide variety of metabolic reactions.</text>
</comment>
<name>A0ABS6BBY0_9NOCA</name>
<gene>
    <name evidence="10" type="ORF">KO481_40500</name>
</gene>
<dbReference type="SUPFAM" id="SSF54862">
    <property type="entry name" value="4Fe-4S ferredoxins"/>
    <property type="match status" value="1"/>
</dbReference>
<dbReference type="PRINTS" id="PR00354">
    <property type="entry name" value="7FE8SFRDOXIN"/>
</dbReference>
<dbReference type="RefSeq" id="WP_215923867.1">
    <property type="nucleotide sequence ID" value="NZ_JAHKNI010000025.1"/>
</dbReference>
<keyword evidence="7 8" id="KW-0411">Iron-sulfur</keyword>
<evidence type="ECO:0000259" key="9">
    <source>
        <dbReference type="PROSITE" id="PS51379"/>
    </source>
</evidence>
<comment type="cofactor">
    <cofactor evidence="1 8">
        <name>[4Fe-4S] cluster</name>
        <dbReference type="ChEBI" id="CHEBI:49883"/>
    </cofactor>
</comment>